<reference evidence="2 3" key="1">
    <citation type="submission" date="2020-07" db="EMBL/GenBank/DDBJ databases">
        <title>Thermogemmata thermophila gen. nov., sp. nov., a novel moderate thermophilic planctomycete from a Kamchatka hot spring.</title>
        <authorList>
            <person name="Elcheninov A.G."/>
            <person name="Podosokorskaya O.A."/>
            <person name="Kovaleva O.L."/>
            <person name="Novikov A."/>
            <person name="Bonch-Osmolovskaya E.A."/>
            <person name="Toshchakov S.V."/>
            <person name="Kublanov I.V."/>
        </authorList>
    </citation>
    <scope>NUCLEOTIDE SEQUENCE [LARGE SCALE GENOMIC DNA]</scope>
    <source>
        <strain evidence="2 3">2918</strain>
    </source>
</reference>
<organism evidence="2 3">
    <name type="scientific">Thermogemmata fonticola</name>
    <dbReference type="NCBI Taxonomy" id="2755323"/>
    <lineage>
        <taxon>Bacteria</taxon>
        <taxon>Pseudomonadati</taxon>
        <taxon>Planctomycetota</taxon>
        <taxon>Planctomycetia</taxon>
        <taxon>Gemmatales</taxon>
        <taxon>Gemmataceae</taxon>
        <taxon>Thermogemmata</taxon>
    </lineage>
</organism>
<dbReference type="EMBL" id="JACEFB010000003">
    <property type="protein sequence ID" value="MBA2225897.1"/>
    <property type="molecule type" value="Genomic_DNA"/>
</dbReference>
<name>A0A7V8VDS6_9BACT</name>
<dbReference type="RefSeq" id="WP_194537327.1">
    <property type="nucleotide sequence ID" value="NZ_JACEFB010000003.1"/>
</dbReference>
<proteinExistence type="predicted"/>
<gene>
    <name evidence="2" type="ORF">H0921_06930</name>
</gene>
<keyword evidence="3" id="KW-1185">Reference proteome</keyword>
<evidence type="ECO:0000313" key="3">
    <source>
        <dbReference type="Proteomes" id="UP000542342"/>
    </source>
</evidence>
<accession>A0A7V8VDS6</accession>
<evidence type="ECO:0000313" key="2">
    <source>
        <dbReference type="EMBL" id="MBA2225897.1"/>
    </source>
</evidence>
<evidence type="ECO:0000256" key="1">
    <source>
        <dbReference type="SAM" id="MobiDB-lite"/>
    </source>
</evidence>
<dbReference type="AlphaFoldDB" id="A0A7V8VDS6"/>
<feature type="region of interest" description="Disordered" evidence="1">
    <location>
        <begin position="63"/>
        <end position="84"/>
    </location>
</feature>
<protein>
    <submittedName>
        <fullName evidence="2">Uncharacterized protein</fullName>
    </submittedName>
</protein>
<dbReference type="Proteomes" id="UP000542342">
    <property type="component" value="Unassembled WGS sequence"/>
</dbReference>
<comment type="caution">
    <text evidence="2">The sequence shown here is derived from an EMBL/GenBank/DDBJ whole genome shotgun (WGS) entry which is preliminary data.</text>
</comment>
<sequence>MRLDAQERVWLVASHLPPGAHVQVNEHDAGRADDDGDWAMDVTAWLQVRNRLRIILPKTTDTAVGEYGDESRPPRPGTSQESDVSRAAGFLVALYIYGAKPDSSSL</sequence>